<dbReference type="GO" id="GO:0015297">
    <property type="term" value="F:antiporter activity"/>
    <property type="evidence" value="ECO:0007669"/>
    <property type="project" value="UniProtKB-KW"/>
</dbReference>
<dbReference type="GO" id="GO:0006813">
    <property type="term" value="P:potassium ion transport"/>
    <property type="evidence" value="ECO:0007669"/>
    <property type="project" value="InterPro"/>
</dbReference>
<evidence type="ECO:0000313" key="7">
    <source>
        <dbReference type="Proteomes" id="UP000275777"/>
    </source>
</evidence>
<dbReference type="Proteomes" id="UP000275777">
    <property type="component" value="Chromosome"/>
</dbReference>
<dbReference type="PROSITE" id="PS51201">
    <property type="entry name" value="RCK_N"/>
    <property type="match status" value="1"/>
</dbReference>
<dbReference type="AlphaFoldDB" id="A0A3S4LMQ3"/>
<reference evidence="6 7" key="1">
    <citation type="submission" date="2018-12" db="EMBL/GenBank/DDBJ databases">
        <authorList>
            <consortium name="Pathogen Informatics"/>
        </authorList>
    </citation>
    <scope>NUCLEOTIDE SEQUENCE [LARGE SCALE GENOMIC DNA]</scope>
    <source>
        <strain evidence="6 7">NCTC9695</strain>
    </source>
</reference>
<evidence type="ECO:0000259" key="5">
    <source>
        <dbReference type="PROSITE" id="PS51201"/>
    </source>
</evidence>
<dbReference type="Pfam" id="PF02254">
    <property type="entry name" value="TrkA_N"/>
    <property type="match status" value="1"/>
</dbReference>
<feature type="domain" description="RCK N-terminal" evidence="5">
    <location>
        <begin position="1"/>
        <end position="100"/>
    </location>
</feature>
<keyword evidence="2" id="KW-0050">Antiport</keyword>
<organism evidence="6 7">
    <name type="scientific">Chromobacterium violaceum</name>
    <dbReference type="NCBI Taxonomy" id="536"/>
    <lineage>
        <taxon>Bacteria</taxon>
        <taxon>Pseudomonadati</taxon>
        <taxon>Pseudomonadota</taxon>
        <taxon>Betaproteobacteria</taxon>
        <taxon>Neisseriales</taxon>
        <taxon>Chromobacteriaceae</taxon>
        <taxon>Chromobacterium</taxon>
    </lineage>
</organism>
<evidence type="ECO:0000256" key="1">
    <source>
        <dbReference type="ARBA" id="ARBA00022448"/>
    </source>
</evidence>
<dbReference type="InterPro" id="IPR036291">
    <property type="entry name" value="NAD(P)-bd_dom_sf"/>
</dbReference>
<accession>A0A3S4LMQ3</accession>
<evidence type="ECO:0000256" key="3">
    <source>
        <dbReference type="ARBA" id="ARBA00023065"/>
    </source>
</evidence>
<gene>
    <name evidence="6" type="primary">kefC</name>
    <name evidence="6" type="ORF">NCTC9695_04860</name>
</gene>
<evidence type="ECO:0000256" key="2">
    <source>
        <dbReference type="ARBA" id="ARBA00022449"/>
    </source>
</evidence>
<sequence>MLETEKINMFALDMDPERVREAGEAGDPVVFGDAGKKEVLLAAGLMRAKVVVVTFADTHAALRILHTVREVRPDLPVIVRTIDESELDVLRQAGADEVVAEVMEGSLMLASQALLEAGVPPSRVLRASARCARSATICSAASSRQQRRDGKPGGVAGAPAAERAGMRRRGGDRPAVGRAGPGRAGRGTEGDPPQPRAPHRFRRQLRGGADDVMVLLGTPEQLALAESRILQGD</sequence>
<dbReference type="PANTHER" id="PTHR46157">
    <property type="entry name" value="K(+) EFFLUX ANTIPORTER 3, CHLOROPLASTIC"/>
    <property type="match status" value="1"/>
</dbReference>
<protein>
    <submittedName>
        <fullName evidence="6">K(+)/H(+) antiporter</fullName>
    </submittedName>
</protein>
<dbReference type="Gene3D" id="3.40.50.720">
    <property type="entry name" value="NAD(P)-binding Rossmann-like Domain"/>
    <property type="match status" value="1"/>
</dbReference>
<keyword evidence="3" id="KW-0406">Ion transport</keyword>
<dbReference type="PANTHER" id="PTHR46157:SF4">
    <property type="entry name" value="K(+) EFFLUX ANTIPORTER 3, CHLOROPLASTIC"/>
    <property type="match status" value="1"/>
</dbReference>
<dbReference type="SUPFAM" id="SSF51735">
    <property type="entry name" value="NAD(P)-binding Rossmann-fold domains"/>
    <property type="match status" value="1"/>
</dbReference>
<keyword evidence="1" id="KW-0813">Transport</keyword>
<proteinExistence type="predicted"/>
<dbReference type="GO" id="GO:0005886">
    <property type="term" value="C:plasma membrane"/>
    <property type="evidence" value="ECO:0007669"/>
    <property type="project" value="TreeGrafter"/>
</dbReference>
<dbReference type="EMBL" id="LR134182">
    <property type="protein sequence ID" value="VEB44370.1"/>
    <property type="molecule type" value="Genomic_DNA"/>
</dbReference>
<dbReference type="InterPro" id="IPR003148">
    <property type="entry name" value="RCK_N"/>
</dbReference>
<evidence type="ECO:0000256" key="4">
    <source>
        <dbReference type="SAM" id="MobiDB-lite"/>
    </source>
</evidence>
<name>A0A3S4LMQ3_CHRVL</name>
<feature type="region of interest" description="Disordered" evidence="4">
    <location>
        <begin position="138"/>
        <end position="206"/>
    </location>
</feature>
<evidence type="ECO:0000313" key="6">
    <source>
        <dbReference type="EMBL" id="VEB44370.1"/>
    </source>
</evidence>